<sequence>MASSSGARKYPKRLYDVDKTPIQSRSMNHSCFLANIQAVVEAVGDDVVSELRESAVGVILKLKELEYTWSASCVHHFLANQLAIESTHEMWSLIDCMPLRFSLYEFGEITGLNCDPFDKNEIWDVEHESFWLEMNVPTSEGPTLKELQALFPICRNWSREKRVMIGLLCLLCIGIFGISSNSRIPLHCAKRSIKVLTYDGKKSYTLHGCVHALLIWVFEFVPRLGEKYGNRREGAGVPLLSWRGSRPRINFSDFCAQEKRTYQKEDNKLHTELDNLIQDILKGQLDEKYWEVMPATKSTKRKSHNLTAKIDGIDVIVADKVSEKLDATIQAKVDAKVGLYKDEVMMKIAMLVEDVKNLKEKAGVNIPIDVANSNDHNSIVPEEDDASSNELSWMLQKKINSQDGLPIECVVKKEKKKTMVKPERKTTDVKNKGKKAEVPVKKVKKEKAFVIPKLNDKSISSGDWKNHLEWEKSNKCRQVMQELASTLEKVKLKRKPHLTKTQVWPFVGNSTVKRIITGVTPSTVSYDPFAKVESQKLVKVMDFIKRDLEQEESGYGEFCAQFYLKIMVPRDEWPTDKYGWLSDSHIAAAMLMFHRRSMQSLSPYSSSRVAFLDRWFVKSWVNDFEKQDKKKIEVSDMYIKAFNGEYPEQFVTGKKWYEDVDTLFLCHHVNGDHWVALRIDLRKSTIHVYDSIPSVVKEHKDLTEECRPFMKMIPLVLNKMLPPNSGRKKTEQQFALRRHKDAPRNDDPGDCGVYSLKYIECLAIGCTFQGLSDTIIPEQRMKLAAEIYEEVAE</sequence>
<dbReference type="PROSITE" id="PS50600">
    <property type="entry name" value="ULP_PROTEASE"/>
    <property type="match status" value="1"/>
</dbReference>
<keyword evidence="2" id="KW-0645">Protease</keyword>
<evidence type="ECO:0000313" key="6">
    <source>
        <dbReference type="EMBL" id="RIA04739.1"/>
    </source>
</evidence>
<dbReference type="Gene3D" id="3.40.395.10">
    <property type="entry name" value="Adenoviral Proteinase, Chain A"/>
    <property type="match status" value="1"/>
</dbReference>
<reference evidence="6" key="1">
    <citation type="submission" date="2018-06" db="EMBL/GenBank/DDBJ databases">
        <title>WGS assembly of Brassica rapa FPsc.</title>
        <authorList>
            <person name="Bowman J."/>
            <person name="Kohchi T."/>
            <person name="Yamato K."/>
            <person name="Jenkins J."/>
            <person name="Shu S."/>
            <person name="Ishizaki K."/>
            <person name="Yamaoka S."/>
            <person name="Nishihama R."/>
            <person name="Nakamura Y."/>
            <person name="Berger F."/>
            <person name="Adam C."/>
            <person name="Aki S."/>
            <person name="Althoff F."/>
            <person name="Araki T."/>
            <person name="Arteaga-Vazquez M."/>
            <person name="Balasubrmanian S."/>
            <person name="Bauer D."/>
            <person name="Boehm C."/>
            <person name="Briginshaw L."/>
            <person name="Caballero-Perez J."/>
            <person name="Catarino B."/>
            <person name="Chen F."/>
            <person name="Chiyoda S."/>
            <person name="Chovatia M."/>
            <person name="Davies K."/>
            <person name="Delmans M."/>
            <person name="Demura T."/>
            <person name="Dierschke T."/>
            <person name="Dolan L."/>
            <person name="Dorantes-Acosta A."/>
            <person name="Eklund D."/>
            <person name="Florent S."/>
            <person name="Flores-Sandoval E."/>
            <person name="Fujiyama A."/>
            <person name="Fukuzawa H."/>
            <person name="Galik B."/>
            <person name="Grimanelli D."/>
            <person name="Grimwood J."/>
            <person name="Grossniklaus U."/>
            <person name="Hamada T."/>
            <person name="Haseloff J."/>
            <person name="Hetherington A."/>
            <person name="Higo A."/>
            <person name="Hirakawa Y."/>
            <person name="Hundley H."/>
            <person name="Ikeda Y."/>
            <person name="Inoue K."/>
            <person name="Inoue S."/>
            <person name="Ishida S."/>
            <person name="Jia Q."/>
            <person name="Kakita M."/>
            <person name="Kanazawa T."/>
            <person name="Kawai Y."/>
            <person name="Kawashima T."/>
            <person name="Kennedy M."/>
            <person name="Kinose K."/>
            <person name="Kinoshita T."/>
            <person name="Kohara Y."/>
            <person name="Koide E."/>
            <person name="Komatsu K."/>
            <person name="Kopischke S."/>
            <person name="Kubo M."/>
            <person name="Kyozuka J."/>
            <person name="Lagercrantz U."/>
            <person name="Lin S."/>
            <person name="Lindquist E."/>
            <person name="Lipzen A."/>
            <person name="Lu C."/>
            <person name="Luna E."/>
            <person name="Martienssen R."/>
            <person name="Minamino N."/>
            <person name="Mizutani M."/>
            <person name="Mizutani M."/>
            <person name="Mochizuki N."/>
            <person name="Monte I."/>
            <person name="Mosher R."/>
            <person name="Nagasaki H."/>
            <person name="Nakagami H."/>
            <person name="Naramoto S."/>
            <person name="Nishitani K."/>
            <person name="Ohtani M."/>
            <person name="Okamoto T."/>
            <person name="Okumura M."/>
            <person name="Phillips J."/>
            <person name="Pollak B."/>
            <person name="Reinders A."/>
            <person name="Roevekamp M."/>
            <person name="Sano R."/>
            <person name="Sawa S."/>
            <person name="Schmid M."/>
            <person name="Shirakawa M."/>
            <person name="Solano R."/>
            <person name="Spunde A."/>
            <person name="Suetsugu N."/>
            <person name="Sugano S."/>
            <person name="Sugiyama A."/>
            <person name="Sun R."/>
            <person name="Suzuki Y."/>
            <person name="Takenaka M."/>
            <person name="Takezawa D."/>
            <person name="Tomogane H."/>
            <person name="Tsuzuki M."/>
            <person name="Ueda T."/>
            <person name="Umeda M."/>
            <person name="Ward J."/>
            <person name="Watanabe Y."/>
            <person name="Yazaki K."/>
            <person name="Yokoyama R."/>
            <person name="Yoshitake Y."/>
            <person name="Yotsui I."/>
            <person name="Zachgo S."/>
            <person name="Schmutz J."/>
        </authorList>
    </citation>
    <scope>NUCLEOTIDE SEQUENCE [LARGE SCALE GENOMIC DNA]</scope>
</reference>
<evidence type="ECO:0000256" key="1">
    <source>
        <dbReference type="ARBA" id="ARBA00005234"/>
    </source>
</evidence>
<evidence type="ECO:0000259" key="5">
    <source>
        <dbReference type="PROSITE" id="PS50600"/>
    </source>
</evidence>
<accession>A0A397L074</accession>
<keyword evidence="4" id="KW-0472">Membrane</keyword>
<evidence type="ECO:0000256" key="3">
    <source>
        <dbReference type="ARBA" id="ARBA00022801"/>
    </source>
</evidence>
<dbReference type="SUPFAM" id="SSF54001">
    <property type="entry name" value="Cysteine proteinases"/>
    <property type="match status" value="1"/>
</dbReference>
<dbReference type="GO" id="GO:0008234">
    <property type="term" value="F:cysteine-type peptidase activity"/>
    <property type="evidence" value="ECO:0007669"/>
    <property type="project" value="InterPro"/>
</dbReference>
<dbReference type="EMBL" id="KZ865615">
    <property type="protein sequence ID" value="RIA04739.1"/>
    <property type="molecule type" value="Genomic_DNA"/>
</dbReference>
<feature type="non-terminal residue" evidence="6">
    <location>
        <position position="793"/>
    </location>
</feature>
<comment type="similarity">
    <text evidence="1">Belongs to the peptidase C48 family.</text>
</comment>
<keyword evidence="4" id="KW-0812">Transmembrane</keyword>
<dbReference type="Proteomes" id="UP000264353">
    <property type="component" value="Unassembled WGS sequence"/>
</dbReference>
<dbReference type="InterPro" id="IPR038765">
    <property type="entry name" value="Papain-like_cys_pep_sf"/>
</dbReference>
<evidence type="ECO:0000256" key="4">
    <source>
        <dbReference type="SAM" id="Phobius"/>
    </source>
</evidence>
<dbReference type="PANTHER" id="PTHR48449">
    <property type="entry name" value="DUF1985 DOMAIN-CONTAINING PROTEIN"/>
    <property type="match status" value="1"/>
</dbReference>
<protein>
    <recommendedName>
        <fullName evidence="5">Ubiquitin-like protease family profile domain-containing protein</fullName>
    </recommendedName>
</protein>
<name>A0A397L074_BRACM</name>
<dbReference type="PANTHER" id="PTHR48449:SF1">
    <property type="entry name" value="DUF1985 DOMAIN-CONTAINING PROTEIN"/>
    <property type="match status" value="1"/>
</dbReference>
<dbReference type="InterPro" id="IPR003653">
    <property type="entry name" value="Peptidase_C48_C"/>
</dbReference>
<feature type="transmembrane region" description="Helical" evidence="4">
    <location>
        <begin position="163"/>
        <end position="184"/>
    </location>
</feature>
<dbReference type="Pfam" id="PF09331">
    <property type="entry name" value="DUF1985"/>
    <property type="match status" value="1"/>
</dbReference>
<keyword evidence="4" id="KW-1133">Transmembrane helix</keyword>
<keyword evidence="3" id="KW-0378">Hydrolase</keyword>
<dbReference type="AlphaFoldDB" id="A0A397L074"/>
<gene>
    <name evidence="6" type="ORF">BRARA_K00996</name>
</gene>
<feature type="domain" description="Ubiquitin-like protease family profile" evidence="5">
    <location>
        <begin position="541"/>
        <end position="762"/>
    </location>
</feature>
<dbReference type="Pfam" id="PF02902">
    <property type="entry name" value="Peptidase_C48"/>
    <property type="match status" value="1"/>
</dbReference>
<dbReference type="GO" id="GO:0006508">
    <property type="term" value="P:proteolysis"/>
    <property type="evidence" value="ECO:0007669"/>
    <property type="project" value="UniProtKB-KW"/>
</dbReference>
<organism evidence="6">
    <name type="scientific">Brassica campestris</name>
    <name type="common">Field mustard</name>
    <dbReference type="NCBI Taxonomy" id="3711"/>
    <lineage>
        <taxon>Eukaryota</taxon>
        <taxon>Viridiplantae</taxon>
        <taxon>Streptophyta</taxon>
        <taxon>Embryophyta</taxon>
        <taxon>Tracheophyta</taxon>
        <taxon>Spermatophyta</taxon>
        <taxon>Magnoliopsida</taxon>
        <taxon>eudicotyledons</taxon>
        <taxon>Gunneridae</taxon>
        <taxon>Pentapetalae</taxon>
        <taxon>rosids</taxon>
        <taxon>malvids</taxon>
        <taxon>Brassicales</taxon>
        <taxon>Brassicaceae</taxon>
        <taxon>Brassiceae</taxon>
        <taxon>Brassica</taxon>
    </lineage>
</organism>
<dbReference type="InterPro" id="IPR015410">
    <property type="entry name" value="DUF1985"/>
</dbReference>
<evidence type="ECO:0000256" key="2">
    <source>
        <dbReference type="ARBA" id="ARBA00022670"/>
    </source>
</evidence>
<proteinExistence type="inferred from homology"/>